<name>U9UTT5_RHIID</name>
<protein>
    <submittedName>
        <fullName evidence="2">Uncharacterized protein</fullName>
    </submittedName>
</protein>
<dbReference type="EMBL" id="KI274483">
    <property type="protein sequence ID" value="ESA23795.1"/>
    <property type="molecule type" value="Genomic_DNA"/>
</dbReference>
<sequence>MSENQGEKKQKFTKKFTKKFKNSYIKVKEMIKRKRNIPNENIQQHGNNEIKEEETDTSSNLQQNQPVEGNREIKHKNESIDEEPEKKRPRKEKEIEHDDDSSSPIEPINNDESIEMKQRIKQLEEELSEQQKHKIELEKLKQSHKKLEEEKVILVSSIESYKANYETTANNIDSLQKQLEEKDTELKGKEDEFIKLEEKNAELRKEASKYQSALGNATNTRLGDEDSVKFRDDILSIQKTLENYVTNLKPNMDIDYEKVQVLAQKYGCSTPVDKGHKPFIKALLQRKALDDILELSKDSKDSANKGEDVKLELDIENKTQELLELIENFSASRSGTDEIAKVASIKVRQQVYGILGNRGFADVTDSKGSHIHDFIIYVIDNLNNTMNQYRKINDPAKKNDTESIAPKLIQDIYKLFFYLVNVQEPRVEYKFCEIGSKIDPNVMKGNWDEDDVPQLCVDICSFPMIGRDLDSPNWKIYTHAKVFPHDPSKTS</sequence>
<evidence type="ECO:0000313" key="4">
    <source>
        <dbReference type="Proteomes" id="UP000018888"/>
    </source>
</evidence>
<dbReference type="AlphaFoldDB" id="U9UTT5"/>
<feature type="compositionally biased region" description="Basic and acidic residues" evidence="1">
    <location>
        <begin position="69"/>
        <end position="79"/>
    </location>
</feature>
<feature type="compositionally biased region" description="Polar residues" evidence="1">
    <location>
        <begin position="57"/>
        <end position="67"/>
    </location>
</feature>
<feature type="region of interest" description="Disordered" evidence="1">
    <location>
        <begin position="29"/>
        <end position="114"/>
    </location>
</feature>
<organism evidence="2">
    <name type="scientific">Rhizophagus irregularis (strain DAOM 181602 / DAOM 197198 / MUCL 43194)</name>
    <name type="common">Arbuscular mycorrhizal fungus</name>
    <name type="synonym">Glomus intraradices</name>
    <dbReference type="NCBI Taxonomy" id="747089"/>
    <lineage>
        <taxon>Eukaryota</taxon>
        <taxon>Fungi</taxon>
        <taxon>Fungi incertae sedis</taxon>
        <taxon>Mucoromycota</taxon>
        <taxon>Glomeromycotina</taxon>
        <taxon>Glomeromycetes</taxon>
        <taxon>Glomerales</taxon>
        <taxon>Glomeraceae</taxon>
        <taxon>Rhizophagus</taxon>
    </lineage>
</organism>
<evidence type="ECO:0000256" key="1">
    <source>
        <dbReference type="SAM" id="MobiDB-lite"/>
    </source>
</evidence>
<reference evidence="3 4" key="3">
    <citation type="journal article" date="2018" name="New Phytol.">
        <title>High intraspecific genome diversity in the model arbuscular mycorrhizal symbiont Rhizophagus irregularis.</title>
        <authorList>
            <person name="Chen E.C.H."/>
            <person name="Morin E."/>
            <person name="Beaudet D."/>
            <person name="Noel J."/>
            <person name="Yildirir G."/>
            <person name="Ndikumana S."/>
            <person name="Charron P."/>
            <person name="St-Onge C."/>
            <person name="Giorgi J."/>
            <person name="Kruger M."/>
            <person name="Marton T."/>
            <person name="Ropars J."/>
            <person name="Grigoriev I.V."/>
            <person name="Hainaut M."/>
            <person name="Henrissat B."/>
            <person name="Roux C."/>
            <person name="Martin F."/>
            <person name="Corradi N."/>
        </authorList>
    </citation>
    <scope>NUCLEOTIDE SEQUENCE [LARGE SCALE GENOMIC DNA]</scope>
    <source>
        <strain evidence="4">DAOM 181602 / DAOM 197198 / MUCL 43194</strain>
        <strain evidence="3">DAOM 197198</strain>
    </source>
</reference>
<reference evidence="2" key="2">
    <citation type="submission" date="2013-07" db="EMBL/GenBank/DDBJ databases">
        <title>The genome of an arbuscular mycorrhizal fungus provides insights into the evolution of the oldest plant symbiosis.</title>
        <authorList>
            <consortium name="DOE Joint Genome Institute"/>
            <person name="Tisserant E."/>
            <person name="Malbreil M."/>
            <person name="Kuo A."/>
            <person name="Kohler A."/>
            <person name="Symeonidi A."/>
            <person name="Balestrini R."/>
            <person name="Charron P."/>
            <person name="Duensing N."/>
            <person name="Frei-dit-Frey N."/>
            <person name="Gianinazzi-Pearson V."/>
            <person name="Gilbert B."/>
            <person name="Handa Y."/>
            <person name="Hijri M."/>
            <person name="Kaul R."/>
            <person name="Kawaguchi M."/>
            <person name="Krajinski F."/>
            <person name="Lammers P."/>
            <person name="Lapierre D."/>
            <person name="Masclaux F.G."/>
            <person name="Murat C."/>
            <person name="Morin E."/>
            <person name="Ndikumana S."/>
            <person name="Pagni M."/>
            <person name="Petitpierre D."/>
            <person name="Requena N."/>
            <person name="Rosikiewicz P."/>
            <person name="Riley R."/>
            <person name="Saito K."/>
            <person name="San Clemente H."/>
            <person name="Shapiro H."/>
            <person name="van Tuinen D."/>
            <person name="Becard G."/>
            <person name="Bonfante P."/>
            <person name="Paszkowski U."/>
            <person name="Shachar-Hill Y."/>
            <person name="Young J.P."/>
            <person name="Sanders I.R."/>
            <person name="Henrissat B."/>
            <person name="Rensing S.A."/>
            <person name="Grigoriev I.V."/>
            <person name="Corradi N."/>
            <person name="Roux C."/>
            <person name="Martin F."/>
        </authorList>
    </citation>
    <scope>NUCLEOTIDE SEQUENCE</scope>
    <source>
        <strain evidence="2">DAOM 197198</strain>
    </source>
</reference>
<keyword evidence="4" id="KW-1185">Reference proteome</keyword>
<dbReference type="Proteomes" id="UP000018888">
    <property type="component" value="Unassembled WGS sequence"/>
</dbReference>
<reference evidence="3 4" key="1">
    <citation type="journal article" date="2013" name="Proc. Natl. Acad. Sci. U.S.A.">
        <title>Genome of an arbuscular mycorrhizal fungus provides insight into the oldest plant symbiosis.</title>
        <authorList>
            <person name="Tisserant E."/>
            <person name="Malbreil M."/>
            <person name="Kuo A."/>
            <person name="Kohler A."/>
            <person name="Symeonidi A."/>
            <person name="Balestrini R."/>
            <person name="Charron P."/>
            <person name="Duensing N."/>
            <person name="Frei Dit Frey N."/>
            <person name="Gianinazzi-Pearson V."/>
            <person name="Gilbert L.B."/>
            <person name="Handa Y."/>
            <person name="Herr J.R."/>
            <person name="Hijri M."/>
            <person name="Koul R."/>
            <person name="Kawaguchi M."/>
            <person name="Krajinski F."/>
            <person name="Lammers P.J."/>
            <person name="Masclaux F.G."/>
            <person name="Murat C."/>
            <person name="Morin E."/>
            <person name="Ndikumana S."/>
            <person name="Pagni M."/>
            <person name="Petitpierre D."/>
            <person name="Requena N."/>
            <person name="Rosikiewicz P."/>
            <person name="Riley R."/>
            <person name="Saito K."/>
            <person name="San Clemente H."/>
            <person name="Shapiro H."/>
            <person name="van Tuinen D."/>
            <person name="Becard G."/>
            <person name="Bonfante P."/>
            <person name="Paszkowski U."/>
            <person name="Shachar-Hill Y.Y."/>
            <person name="Tuskan G.A."/>
            <person name="Young P.W."/>
            <person name="Sanders I.R."/>
            <person name="Henrissat B."/>
            <person name="Rensing S.A."/>
            <person name="Grigoriev I.V."/>
            <person name="Corradi N."/>
            <person name="Roux C."/>
            <person name="Martin F."/>
        </authorList>
    </citation>
    <scope>NUCLEOTIDE SEQUENCE [LARGE SCALE GENOMIC DNA]</scope>
    <source>
        <strain evidence="4">DAOM 181602 / DAOM 197198 / MUCL 43194</strain>
        <strain evidence="3">DAOM 197198</strain>
    </source>
</reference>
<dbReference type="SMR" id="U9UTT5"/>
<dbReference type="EMBL" id="AUPC02000408">
    <property type="protein sequence ID" value="POG60135.1"/>
    <property type="molecule type" value="Genomic_DNA"/>
</dbReference>
<gene>
    <name evidence="3" type="ORF">GLOIN_2v1487286</name>
    <name evidence="2" type="ORF">GLOINDRAFT_341975</name>
</gene>
<dbReference type="VEuPathDB" id="FungiDB:RhiirFUN_008412"/>
<proteinExistence type="predicted"/>
<dbReference type="HOGENOM" id="CLU_022090_3_0_1"/>
<evidence type="ECO:0000313" key="3">
    <source>
        <dbReference type="EMBL" id="POG60135.1"/>
    </source>
</evidence>
<accession>U9UTT5</accession>
<feature type="compositionally biased region" description="Polar residues" evidence="1">
    <location>
        <begin position="38"/>
        <end position="47"/>
    </location>
</feature>
<evidence type="ECO:0000313" key="2">
    <source>
        <dbReference type="EMBL" id="ESA23795.1"/>
    </source>
</evidence>